<dbReference type="SUPFAM" id="SSF52141">
    <property type="entry name" value="Uracil-DNA glycosylase-like"/>
    <property type="match status" value="1"/>
</dbReference>
<feature type="domain" description="Uracil-DNA glycosylase-like" evidence="1">
    <location>
        <begin position="10"/>
        <end position="148"/>
    </location>
</feature>
<dbReference type="CDD" id="cd10032">
    <property type="entry name" value="UDG-F6_HDG"/>
    <property type="match status" value="1"/>
</dbReference>
<accession>A0A917LDN2</accession>
<proteinExistence type="predicted"/>
<dbReference type="InterPro" id="IPR005122">
    <property type="entry name" value="Uracil-DNA_glycosylase-like"/>
</dbReference>
<sequence length="163" mass="19049">MTTIESFKPVIDEHSTILILGSMPGAESLRRQQYYANPRNHFWPIVYAIYNQSPHTEYEERLNFLLSRRIALWDVLSRCRREGSLDANIQDEEINDFGSLFQRYPKLRAVLFNGTKAERSYRQHVGMNDHKVYARLPSTSPVPGKYNKTLAEKIKDWSIITTL</sequence>
<dbReference type="AlphaFoldDB" id="A0A917LDN2"/>
<keyword evidence="3" id="KW-1185">Reference proteome</keyword>
<name>A0A917LDN2_9BACL</name>
<dbReference type="Gene3D" id="3.40.470.10">
    <property type="entry name" value="Uracil-DNA glycosylase-like domain"/>
    <property type="match status" value="1"/>
</dbReference>
<organism evidence="2 3">
    <name type="scientific">Paenibacillus abyssi</name>
    <dbReference type="NCBI Taxonomy" id="1340531"/>
    <lineage>
        <taxon>Bacteria</taxon>
        <taxon>Bacillati</taxon>
        <taxon>Bacillota</taxon>
        <taxon>Bacilli</taxon>
        <taxon>Bacillales</taxon>
        <taxon>Paenibacillaceae</taxon>
        <taxon>Paenibacillus</taxon>
    </lineage>
</organism>
<reference evidence="2" key="2">
    <citation type="submission" date="2020-09" db="EMBL/GenBank/DDBJ databases">
        <authorList>
            <person name="Sun Q."/>
            <person name="Zhou Y."/>
        </authorList>
    </citation>
    <scope>NUCLEOTIDE SEQUENCE</scope>
    <source>
        <strain evidence="2">CGMCC 1.12987</strain>
    </source>
</reference>
<evidence type="ECO:0000313" key="2">
    <source>
        <dbReference type="EMBL" id="GGG14928.1"/>
    </source>
</evidence>
<dbReference type="Proteomes" id="UP000644756">
    <property type="component" value="Unassembled WGS sequence"/>
</dbReference>
<comment type="caution">
    <text evidence="2">The sequence shown here is derived from an EMBL/GenBank/DDBJ whole genome shotgun (WGS) entry which is preliminary data.</text>
</comment>
<dbReference type="RefSeq" id="WP_188532354.1">
    <property type="nucleotide sequence ID" value="NZ_BMGR01000012.1"/>
</dbReference>
<gene>
    <name evidence="2" type="ORF">GCM10010916_34810</name>
</gene>
<dbReference type="EMBL" id="BMGR01000012">
    <property type="protein sequence ID" value="GGG14928.1"/>
    <property type="molecule type" value="Genomic_DNA"/>
</dbReference>
<evidence type="ECO:0000259" key="1">
    <source>
        <dbReference type="Pfam" id="PF03167"/>
    </source>
</evidence>
<reference evidence="2" key="1">
    <citation type="journal article" date="2014" name="Int. J. Syst. Evol. Microbiol.">
        <title>Complete genome sequence of Corynebacterium casei LMG S-19264T (=DSM 44701T), isolated from a smear-ripened cheese.</title>
        <authorList>
            <consortium name="US DOE Joint Genome Institute (JGI-PGF)"/>
            <person name="Walter F."/>
            <person name="Albersmeier A."/>
            <person name="Kalinowski J."/>
            <person name="Ruckert C."/>
        </authorList>
    </citation>
    <scope>NUCLEOTIDE SEQUENCE</scope>
    <source>
        <strain evidence="2">CGMCC 1.12987</strain>
    </source>
</reference>
<evidence type="ECO:0000313" key="3">
    <source>
        <dbReference type="Proteomes" id="UP000644756"/>
    </source>
</evidence>
<protein>
    <submittedName>
        <fullName evidence="2">DNA-deoxyinosine glycosylase</fullName>
    </submittedName>
</protein>
<dbReference type="InterPro" id="IPR026353">
    <property type="entry name" value="Hypoxan-DNA_Glyclase"/>
</dbReference>
<dbReference type="Pfam" id="PF03167">
    <property type="entry name" value="UDG"/>
    <property type="match status" value="1"/>
</dbReference>
<dbReference type="NCBIfam" id="TIGR04274">
    <property type="entry name" value="hypoxanDNAglyco"/>
    <property type="match status" value="1"/>
</dbReference>
<dbReference type="InterPro" id="IPR036895">
    <property type="entry name" value="Uracil-DNA_glycosylase-like_sf"/>
</dbReference>